<dbReference type="PRINTS" id="PR00412">
    <property type="entry name" value="EPOXHYDRLASE"/>
</dbReference>
<evidence type="ECO:0000313" key="3">
    <source>
        <dbReference type="EMBL" id="OJJ25901.1"/>
    </source>
</evidence>
<proteinExistence type="predicted"/>
<dbReference type="GO" id="GO:0016020">
    <property type="term" value="C:membrane"/>
    <property type="evidence" value="ECO:0007669"/>
    <property type="project" value="TreeGrafter"/>
</dbReference>
<dbReference type="InterPro" id="IPR050266">
    <property type="entry name" value="AB_hydrolase_sf"/>
</dbReference>
<dbReference type="PANTHER" id="PTHR43798:SF31">
    <property type="entry name" value="AB HYDROLASE SUPERFAMILY PROTEIN YCLE"/>
    <property type="match status" value="1"/>
</dbReference>
<dbReference type="Pfam" id="PF00561">
    <property type="entry name" value="Abhydrolase_1"/>
    <property type="match status" value="1"/>
</dbReference>
<evidence type="ECO:0000256" key="1">
    <source>
        <dbReference type="ARBA" id="ARBA00022801"/>
    </source>
</evidence>
<name>A0A1L9QT94_9CYAN</name>
<dbReference type="GO" id="GO:0016787">
    <property type="term" value="F:hydrolase activity"/>
    <property type="evidence" value="ECO:0007669"/>
    <property type="project" value="UniProtKB-KW"/>
</dbReference>
<protein>
    <submittedName>
        <fullName evidence="3">Alpha/beta hydrolase</fullName>
    </submittedName>
</protein>
<dbReference type="STRING" id="1925591.BI308_09185"/>
<dbReference type="InterPro" id="IPR000639">
    <property type="entry name" value="Epox_hydrolase-like"/>
</dbReference>
<keyword evidence="4" id="KW-1185">Reference proteome</keyword>
<keyword evidence="1 3" id="KW-0378">Hydrolase</keyword>
<dbReference type="PRINTS" id="PR00111">
    <property type="entry name" value="ABHYDROLASE"/>
</dbReference>
<feature type="domain" description="AB hydrolase-1" evidence="2">
    <location>
        <begin position="28"/>
        <end position="267"/>
    </location>
</feature>
<dbReference type="InterPro" id="IPR000073">
    <property type="entry name" value="AB_hydrolase_1"/>
</dbReference>
<dbReference type="AlphaFoldDB" id="A0A1L9QT94"/>
<dbReference type="PANTHER" id="PTHR43798">
    <property type="entry name" value="MONOACYLGLYCEROL LIPASE"/>
    <property type="match status" value="1"/>
</dbReference>
<dbReference type="Gene3D" id="3.40.50.1820">
    <property type="entry name" value="alpha/beta hydrolase"/>
    <property type="match status" value="1"/>
</dbReference>
<dbReference type="Proteomes" id="UP000183940">
    <property type="component" value="Unassembled WGS sequence"/>
</dbReference>
<accession>A0A1L9QT94</accession>
<evidence type="ECO:0000313" key="4">
    <source>
        <dbReference type="Proteomes" id="UP000183940"/>
    </source>
</evidence>
<comment type="caution">
    <text evidence="3">The sequence shown here is derived from an EMBL/GenBank/DDBJ whole genome shotgun (WGS) entry which is preliminary data.</text>
</comment>
<evidence type="ECO:0000259" key="2">
    <source>
        <dbReference type="Pfam" id="PF00561"/>
    </source>
</evidence>
<gene>
    <name evidence="3" type="ORF">BI308_09185</name>
</gene>
<dbReference type="EMBL" id="MLAW01000012">
    <property type="protein sequence ID" value="OJJ25901.1"/>
    <property type="molecule type" value="Genomic_DNA"/>
</dbReference>
<organism evidence="3 4">
    <name type="scientific">Roseofilum reptotaenium AO1-A</name>
    <dbReference type="NCBI Taxonomy" id="1925591"/>
    <lineage>
        <taxon>Bacteria</taxon>
        <taxon>Bacillati</taxon>
        <taxon>Cyanobacteriota</taxon>
        <taxon>Cyanophyceae</taxon>
        <taxon>Desertifilales</taxon>
        <taxon>Desertifilaceae</taxon>
        <taxon>Roseofilum</taxon>
    </lineage>
</organism>
<dbReference type="SUPFAM" id="SSF53474">
    <property type="entry name" value="alpha/beta-Hydrolases"/>
    <property type="match status" value="1"/>
</dbReference>
<dbReference type="InterPro" id="IPR029058">
    <property type="entry name" value="AB_hydrolase_fold"/>
</dbReference>
<reference evidence="3" key="1">
    <citation type="submission" date="2016-10" db="EMBL/GenBank/DDBJ databases">
        <title>CRISPR-Cas defence system in Roseofilum reptotaenium: evidence of a bacteriophage-cyanobacterium arms race in the coral black band disease.</title>
        <authorList>
            <person name="Buerger P."/>
            <person name="Wood-Charlson E.M."/>
            <person name="Weynberg K.D."/>
            <person name="Willis B."/>
            <person name="Van Oppen M.J."/>
        </authorList>
    </citation>
    <scope>NUCLEOTIDE SEQUENCE [LARGE SCALE GENOMIC DNA]</scope>
    <source>
        <strain evidence="3">AO1-A</strain>
    </source>
</reference>
<sequence>MPEITVRGVDHYYQWITTTPSASSPQKPVLVFLHGWAGSTRYWESTAEAFKEDFDCLLYDLRGFGRSRLPQTPVDLSYALEEYAEDLAQLLNQLGLQKVWINAHSTGASIAVLFAQKYPERIEKLILTCSGIFEYDRPSFEAFHKFGGYVVKFRPPWLAKIPFADRFFMARFLCRPIPDEQRQGFLTDFLIADYEAALGTIYTSVSEHMAKTMPIAFSQLSIPVLLISGEKDQIIPAPMGKKAADLNPKIRYQVIQKTAHFPMLEDPPVYLSCVRDFMGNGE</sequence>